<reference evidence="20" key="1">
    <citation type="submission" date="2019-03" db="EMBL/GenBank/DDBJ databases">
        <authorList>
            <person name="Warren W.C."/>
            <person name="Johnson G.S."/>
        </authorList>
    </citation>
    <scope>NUCLEOTIDE SEQUENCE [LARGE SCALE GENOMIC DNA]</scope>
    <source>
        <strain evidence="20">Basenji</strain>
    </source>
</reference>
<evidence type="ECO:0000256" key="9">
    <source>
        <dbReference type="ARBA" id="ARBA00022692"/>
    </source>
</evidence>
<evidence type="ECO:0000256" key="18">
    <source>
        <dbReference type="PROSITE-ProRule" id="PRU00043"/>
    </source>
</evidence>
<dbReference type="CDD" id="cd05822">
    <property type="entry name" value="TLP_HIUase"/>
    <property type="match status" value="1"/>
</dbReference>
<evidence type="ECO:0000256" key="16">
    <source>
        <dbReference type="ARBA" id="ARBA00023136"/>
    </source>
</evidence>
<evidence type="ECO:0000256" key="5">
    <source>
        <dbReference type="ARBA" id="ARBA00022475"/>
    </source>
</evidence>
<keyword evidence="7" id="KW-0659">Purine metabolism</keyword>
<keyword evidence="9" id="KW-0812">Transmembrane</keyword>
<dbReference type="Gene3D" id="2.60.40.180">
    <property type="entry name" value="Transthyretin/hydroxyisourate hydrolase domain"/>
    <property type="match status" value="1"/>
</dbReference>
<dbReference type="InterPro" id="IPR023416">
    <property type="entry name" value="Transthyretin/HIU_hydrolase_d"/>
</dbReference>
<dbReference type="Gene3D" id="2.60.40.60">
    <property type="entry name" value="Cadherins"/>
    <property type="match status" value="4"/>
</dbReference>
<evidence type="ECO:0000256" key="6">
    <source>
        <dbReference type="ARBA" id="ARBA00022479"/>
    </source>
</evidence>
<keyword evidence="11" id="KW-0677">Repeat</keyword>
<evidence type="ECO:0000256" key="1">
    <source>
        <dbReference type="ARBA" id="ARBA00001043"/>
    </source>
</evidence>
<dbReference type="Ensembl" id="ENSCAFT00030015690.1">
    <property type="protein sequence ID" value="ENSCAFP00030013681.1"/>
    <property type="gene ID" value="ENSCAFG00030008510.1"/>
</dbReference>
<keyword evidence="15" id="KW-1133">Transmembrane helix</keyword>
<keyword evidence="12" id="KW-0378">Hydrolase</keyword>
<dbReference type="Proteomes" id="UP000694429">
    <property type="component" value="Chromosome 5"/>
</dbReference>
<keyword evidence="5" id="KW-1003">Cell membrane</keyword>
<dbReference type="PANTHER" id="PTHR24027:SF319">
    <property type="entry name" value="CADHERIN-1"/>
    <property type="match status" value="1"/>
</dbReference>
<evidence type="ECO:0000256" key="7">
    <source>
        <dbReference type="ARBA" id="ARBA00022631"/>
    </source>
</evidence>
<feature type="domain" description="Cadherin" evidence="19">
    <location>
        <begin position="246"/>
        <end position="358"/>
    </location>
</feature>
<feature type="domain" description="Cadherin" evidence="19">
    <location>
        <begin position="359"/>
        <end position="468"/>
    </location>
</feature>
<dbReference type="GO" id="GO:0033971">
    <property type="term" value="F:hydroxyisourate hydrolase activity"/>
    <property type="evidence" value="ECO:0007669"/>
    <property type="project" value="UniProtKB-EC"/>
</dbReference>
<dbReference type="FunFam" id="2.60.40.60:FF:000022">
    <property type="entry name" value="Cadherin 2"/>
    <property type="match status" value="1"/>
</dbReference>
<dbReference type="GO" id="GO:0007156">
    <property type="term" value="P:homophilic cell adhesion via plasma membrane adhesion molecules"/>
    <property type="evidence" value="ECO:0007669"/>
    <property type="project" value="InterPro"/>
</dbReference>
<dbReference type="SMART" id="SM00095">
    <property type="entry name" value="TR_THY"/>
    <property type="match status" value="1"/>
</dbReference>
<dbReference type="Pfam" id="PF00028">
    <property type="entry name" value="Cadherin"/>
    <property type="match status" value="4"/>
</dbReference>
<evidence type="ECO:0000256" key="4">
    <source>
        <dbReference type="ARBA" id="ARBA00012609"/>
    </source>
</evidence>
<dbReference type="InterPro" id="IPR015919">
    <property type="entry name" value="Cadherin-like_sf"/>
</dbReference>
<dbReference type="GO" id="GO:0006144">
    <property type="term" value="P:purine nucleobase metabolic process"/>
    <property type="evidence" value="ECO:0007669"/>
    <property type="project" value="UniProtKB-KW"/>
</dbReference>
<evidence type="ECO:0000256" key="13">
    <source>
        <dbReference type="ARBA" id="ARBA00022837"/>
    </source>
</evidence>
<dbReference type="CDD" id="cd11304">
    <property type="entry name" value="Cadherin_repeat"/>
    <property type="match status" value="3"/>
</dbReference>
<evidence type="ECO:0000256" key="10">
    <source>
        <dbReference type="ARBA" id="ARBA00022723"/>
    </source>
</evidence>
<comment type="catalytic activity">
    <reaction evidence="1">
        <text>5-hydroxyisourate + H2O = 5-hydroxy-2-oxo-4-ureido-2,5-dihydro-1H-imidazole-5-carboxylate + H(+)</text>
        <dbReference type="Rhea" id="RHEA:23736"/>
        <dbReference type="ChEBI" id="CHEBI:15377"/>
        <dbReference type="ChEBI" id="CHEBI:15378"/>
        <dbReference type="ChEBI" id="CHEBI:18072"/>
        <dbReference type="ChEBI" id="CHEBI:58639"/>
        <dbReference type="EC" id="3.5.2.17"/>
    </reaction>
</comment>
<evidence type="ECO:0000256" key="14">
    <source>
        <dbReference type="ARBA" id="ARBA00022889"/>
    </source>
</evidence>
<dbReference type="PRINTS" id="PR00205">
    <property type="entry name" value="CADHERIN"/>
</dbReference>
<dbReference type="FunFam" id="2.60.40.60:FF:000019">
    <property type="entry name" value="Cadherin 2"/>
    <property type="match status" value="1"/>
</dbReference>
<gene>
    <name evidence="20" type="primary">LOC489647</name>
</gene>
<dbReference type="PRINTS" id="PR00189">
    <property type="entry name" value="TRNSTHYRETIN"/>
</dbReference>
<feature type="domain" description="Cadherin" evidence="19">
    <location>
        <begin position="138"/>
        <end position="245"/>
    </location>
</feature>
<keyword evidence="6" id="KW-0301">Gamma-carboxyglutamic acid</keyword>
<dbReference type="SUPFAM" id="SSF49313">
    <property type="entry name" value="Cadherin-like"/>
    <property type="match status" value="4"/>
</dbReference>
<keyword evidence="17" id="KW-0325">Glycoprotein</keyword>
<evidence type="ECO:0000313" key="20">
    <source>
        <dbReference type="Ensembl" id="ENSCAFP00030013681.1"/>
    </source>
</evidence>
<dbReference type="AlphaFoldDB" id="A0A8C0MZB2"/>
<evidence type="ECO:0000313" key="21">
    <source>
        <dbReference type="Proteomes" id="UP000694429"/>
    </source>
</evidence>
<evidence type="ECO:0000256" key="12">
    <source>
        <dbReference type="ARBA" id="ARBA00022801"/>
    </source>
</evidence>
<dbReference type="SMART" id="SM00112">
    <property type="entry name" value="CA"/>
    <property type="match status" value="4"/>
</dbReference>
<proteinExistence type="predicted"/>
<organism evidence="20 21">
    <name type="scientific">Canis lupus familiaris</name>
    <name type="common">Dog</name>
    <name type="synonym">Canis familiaris</name>
    <dbReference type="NCBI Taxonomy" id="9615"/>
    <lineage>
        <taxon>Eukaryota</taxon>
        <taxon>Metazoa</taxon>
        <taxon>Chordata</taxon>
        <taxon>Craniata</taxon>
        <taxon>Vertebrata</taxon>
        <taxon>Euteleostomi</taxon>
        <taxon>Mammalia</taxon>
        <taxon>Eutheria</taxon>
        <taxon>Laurasiatheria</taxon>
        <taxon>Carnivora</taxon>
        <taxon>Caniformia</taxon>
        <taxon>Canidae</taxon>
        <taxon>Canis</taxon>
    </lineage>
</organism>
<evidence type="ECO:0000256" key="3">
    <source>
        <dbReference type="ARBA" id="ARBA00004568"/>
    </source>
</evidence>
<evidence type="ECO:0000256" key="11">
    <source>
        <dbReference type="ARBA" id="ARBA00022737"/>
    </source>
</evidence>
<dbReference type="InterPro" id="IPR036817">
    <property type="entry name" value="Transthyretin/HIU_hydrolase_sf"/>
</dbReference>
<dbReference type="CDD" id="cd00031">
    <property type="entry name" value="CA_like"/>
    <property type="match status" value="1"/>
</dbReference>
<keyword evidence="10" id="KW-0479">Metal-binding</keyword>
<dbReference type="InterPro" id="IPR039808">
    <property type="entry name" value="Cadherin"/>
</dbReference>
<dbReference type="FunFam" id="2.60.40.60:FF:000027">
    <property type="entry name" value="Cadherin 2"/>
    <property type="match status" value="1"/>
</dbReference>
<dbReference type="InterPro" id="IPR014306">
    <property type="entry name" value="Hydroxyisourate_hydrolase"/>
</dbReference>
<evidence type="ECO:0000256" key="8">
    <source>
        <dbReference type="ARBA" id="ARBA00022685"/>
    </source>
</evidence>
<dbReference type="Pfam" id="PF00576">
    <property type="entry name" value="Transthyretin"/>
    <property type="match status" value="1"/>
</dbReference>
<name>A0A8C0MZB2_CANLF</name>
<dbReference type="GO" id="GO:0005886">
    <property type="term" value="C:plasma membrane"/>
    <property type="evidence" value="ECO:0007669"/>
    <property type="project" value="UniProtKB-SubCell"/>
</dbReference>
<dbReference type="GO" id="GO:0005509">
    <property type="term" value="F:calcium ion binding"/>
    <property type="evidence" value="ECO:0007669"/>
    <property type="project" value="UniProtKB-UniRule"/>
</dbReference>
<dbReference type="InterPro" id="IPR020894">
    <property type="entry name" value="Cadherin_CS"/>
</dbReference>
<evidence type="ECO:0000256" key="2">
    <source>
        <dbReference type="ARBA" id="ARBA00004251"/>
    </source>
</evidence>
<dbReference type="EC" id="3.5.2.17" evidence="4"/>
<evidence type="ECO:0000256" key="17">
    <source>
        <dbReference type="ARBA" id="ARBA00023180"/>
    </source>
</evidence>
<dbReference type="SUPFAM" id="SSF49472">
    <property type="entry name" value="Transthyretin (synonym: prealbumin)"/>
    <property type="match status" value="1"/>
</dbReference>
<evidence type="ECO:0000256" key="15">
    <source>
        <dbReference type="ARBA" id="ARBA00022989"/>
    </source>
</evidence>
<keyword evidence="14" id="KW-0130">Cell adhesion</keyword>
<reference evidence="20" key="2">
    <citation type="submission" date="2025-08" db="UniProtKB">
        <authorList>
            <consortium name="Ensembl"/>
        </authorList>
    </citation>
    <scope>IDENTIFICATION</scope>
</reference>
<accession>A0A8C0MZB2</accession>
<dbReference type="PROSITE" id="PS50268">
    <property type="entry name" value="CADHERIN_2"/>
    <property type="match status" value="4"/>
</dbReference>
<dbReference type="GO" id="GO:0030057">
    <property type="term" value="C:desmosome"/>
    <property type="evidence" value="ECO:0007669"/>
    <property type="project" value="UniProtKB-SubCell"/>
</dbReference>
<feature type="domain" description="Cadherin" evidence="19">
    <location>
        <begin position="469"/>
        <end position="572"/>
    </location>
</feature>
<keyword evidence="8" id="KW-0165">Cleavage on pair of basic residues</keyword>
<keyword evidence="13 18" id="KW-0106">Calcium</keyword>
<keyword evidence="16" id="KW-0472">Membrane</keyword>
<dbReference type="InterPro" id="IPR000895">
    <property type="entry name" value="Transthyretin/HIU_hydrolase"/>
</dbReference>
<dbReference type="PROSITE" id="PS00232">
    <property type="entry name" value="CADHERIN_1"/>
    <property type="match status" value="1"/>
</dbReference>
<dbReference type="FunFam" id="2.60.40.60:FF:000011">
    <property type="entry name" value="Cadherin 1"/>
    <property type="match status" value="1"/>
</dbReference>
<protein>
    <recommendedName>
        <fullName evidence="4">hydroxyisourate hydrolase</fullName>
        <ecNumber evidence="4">3.5.2.17</ecNumber>
    </recommendedName>
</protein>
<evidence type="ECO:0000259" key="19">
    <source>
        <dbReference type="PROSITE" id="PS50268"/>
    </source>
</evidence>
<dbReference type="InterPro" id="IPR002126">
    <property type="entry name" value="Cadherin-like_dom"/>
</dbReference>
<sequence>MADLCTCCLPSTCPPPHTHTLWLPWTIDSPWAVGHQGLRQPGSLASDPHHTPLCDCSGRHSYTMAGPTCFLLFLSATQLFSQRMPFSEGAPKTPQKLGLGVKDLHGNETLQQGAHTGYQMEVLTFPHARFGLKRQKRDWVVPPLSIPENERGPFPKMVAQVKSNKNKEIQVFYSITGTGADEPPYGVFIMDRETGWLKVTKPLDREKKSHYVLFLHAVSSTGNAVEDTLEIVITVTDQNDNRPEFTQAVFEGSVMERAHPGTSVLQITATDVDDHENTYNAAIVYTILSQDPLVPHSNMFAINRQTGVISVLDPGLDQQSAPAYTLTVQAADLQGEGLSCRAKAVITVTQSNPNPPVFSPTSYTGHVFENKVDAGIVRLYVKDADAAGSPAWKAVFSILNDRGGLFTITTDPETNDGLLKTAKGLDFETTQQYTLYVTVVNEVPLASLSTSTATVTVDVVDVNEAPVFVPPTKMVEMPKDVGVGQEITSYRAQDPDSFQSQKIRYQIWHDPSHRLDINSETGVISTRASLQMEDMKTQTFSAVVIATDNGQPPATGTGTLLLTFSHIDCPGVDSHCLDICQRGPESQDGGGMEQISSPLTTHVLDTASGLPAQGLCLRLSRLEDHGQQWTELKKSYTDSDGRCPGLLPPGPMKAGTYKLSFDTEGYWKKKGQESFYPYVEVRARGGPEGWRPMIHPGSYSGQASPTPPTSPRAVADDEFTCFELPEERCPGTLPQHNHPWVRWGAGPKVTQPLWTEAVTWPHPGWILWVP</sequence>
<dbReference type="PANTHER" id="PTHR24027">
    <property type="entry name" value="CADHERIN-23"/>
    <property type="match status" value="1"/>
</dbReference>
<comment type="subcellular location">
    <subcellularLocation>
        <location evidence="3">Cell junction</location>
        <location evidence="3">Desmosome</location>
    </subcellularLocation>
    <subcellularLocation>
        <location evidence="2">Cell membrane</location>
        <topology evidence="2">Single-pass type I membrane protein</topology>
    </subcellularLocation>
</comment>